<keyword evidence="2" id="KW-0812">Transmembrane</keyword>
<dbReference type="InterPro" id="IPR010131">
    <property type="entry name" value="MdtP/NodT-like"/>
</dbReference>
<accession>A0ABV4P0L9</accession>
<name>A0ABV4P0L9_9GAMM</name>
<proteinExistence type="inferred from homology"/>
<dbReference type="PANTHER" id="PTHR30203">
    <property type="entry name" value="OUTER MEMBRANE CATION EFFLUX PROTEIN"/>
    <property type="match status" value="1"/>
</dbReference>
<dbReference type="Gene3D" id="1.20.1600.10">
    <property type="entry name" value="Outer membrane efflux proteins (OEP)"/>
    <property type="match status" value="1"/>
</dbReference>
<keyword evidence="4" id="KW-1185">Reference proteome</keyword>
<dbReference type="Gene3D" id="2.20.200.10">
    <property type="entry name" value="Outer membrane efflux proteins (OEP)"/>
    <property type="match status" value="1"/>
</dbReference>
<keyword evidence="2" id="KW-0449">Lipoprotein</keyword>
<keyword evidence="2" id="KW-0564">Palmitate</keyword>
<dbReference type="Pfam" id="PF02321">
    <property type="entry name" value="OEP"/>
    <property type="match status" value="2"/>
</dbReference>
<organism evidence="3 4">
    <name type="scientific">Microbulbifer epialgicus</name>
    <dbReference type="NCBI Taxonomy" id="393907"/>
    <lineage>
        <taxon>Bacteria</taxon>
        <taxon>Pseudomonadati</taxon>
        <taxon>Pseudomonadota</taxon>
        <taxon>Gammaproteobacteria</taxon>
        <taxon>Cellvibrionales</taxon>
        <taxon>Microbulbiferaceae</taxon>
        <taxon>Microbulbifer</taxon>
    </lineage>
</organism>
<dbReference type="RefSeq" id="WP_371839069.1">
    <property type="nucleotide sequence ID" value="NZ_JBGMEK010000021.1"/>
</dbReference>
<protein>
    <submittedName>
        <fullName evidence="3">Efflux transporter outer membrane subunit</fullName>
    </submittedName>
</protein>
<dbReference type="InterPro" id="IPR003423">
    <property type="entry name" value="OMP_efflux"/>
</dbReference>
<dbReference type="NCBIfam" id="TIGR01845">
    <property type="entry name" value="outer_NodT"/>
    <property type="match status" value="1"/>
</dbReference>
<keyword evidence="2" id="KW-1134">Transmembrane beta strand</keyword>
<sequence>MKRRRIHSFKAFRSLCLPVAAGALSVIIGNGCMLGPNYLPPPVTIEDSWIYDQNKHLNSLEVVNPFWWQVAFSDPILDDLVDMAISNNLELRSAALRALQAQQLLAIAIGNQYPQLQQIEGLVDRSKYVRSGVPGNYQTEYYFNFNLTWEMDMWGQLRRLVNSAVADFEASMAEYDGFLISIIAQVAQTYINIRTFKRRIDVARDNIHIQREGLRIAEAKFRAGEVSALDVEQAQTLLSNTEAAIPGLEIFLQQLKNTLAILLGMPPQGLNDILSAPSTVPHVPATTAIGMPQDLLRQRPDIRQAERLLAAQGELIGVARAELYPNFSIGGLIGAIDIRGGELKGSSDAWDIFVEFDWNIFNYGRLRSNIRLQDATFQQLVSDYQQVVLQAQVDVENAIVAYLKSQEQQVLYATAAQASRESVNLSMTQYTDGQIEFDTVITTMVSNLQQQDILVLAQGAVATNLVLVYLSLGGGWEVQEGISPIDLLPEEVKEEMRLRSHYWDRILD</sequence>
<comment type="similarity">
    <text evidence="1 2">Belongs to the outer membrane factor (OMF) (TC 1.B.17) family.</text>
</comment>
<keyword evidence="2" id="KW-0472">Membrane</keyword>
<gene>
    <name evidence="3" type="ORF">ACCI49_11325</name>
</gene>
<evidence type="ECO:0000256" key="2">
    <source>
        <dbReference type="RuleBase" id="RU362097"/>
    </source>
</evidence>
<dbReference type="EMBL" id="JBGMEK010000021">
    <property type="protein sequence ID" value="MFA0811509.1"/>
    <property type="molecule type" value="Genomic_DNA"/>
</dbReference>
<evidence type="ECO:0000313" key="3">
    <source>
        <dbReference type="EMBL" id="MFA0811509.1"/>
    </source>
</evidence>
<comment type="caution">
    <text evidence="3">The sequence shown here is derived from an EMBL/GenBank/DDBJ whole genome shotgun (WGS) entry which is preliminary data.</text>
</comment>
<evidence type="ECO:0000256" key="1">
    <source>
        <dbReference type="ARBA" id="ARBA00007613"/>
    </source>
</evidence>
<reference evidence="3 4" key="1">
    <citation type="submission" date="2024-08" db="EMBL/GenBank/DDBJ databases">
        <authorList>
            <person name="Ishaq N."/>
        </authorList>
    </citation>
    <scope>NUCLEOTIDE SEQUENCE [LARGE SCALE GENOMIC DNA]</scope>
    <source>
        <strain evidence="3 4">DSM 18651</strain>
    </source>
</reference>
<evidence type="ECO:0000313" key="4">
    <source>
        <dbReference type="Proteomes" id="UP001569428"/>
    </source>
</evidence>
<comment type="subcellular location">
    <subcellularLocation>
        <location evidence="2">Cell outer membrane</location>
        <topology evidence="2">Lipid-anchor</topology>
    </subcellularLocation>
</comment>
<dbReference type="PANTHER" id="PTHR30203:SF31">
    <property type="entry name" value="RND EFFLUX SYSTEM, OUTER MEMBRANE LIPOPROTEIN, NODT"/>
    <property type="match status" value="1"/>
</dbReference>
<dbReference type="SUPFAM" id="SSF56954">
    <property type="entry name" value="Outer membrane efflux proteins (OEP)"/>
    <property type="match status" value="1"/>
</dbReference>
<dbReference type="Proteomes" id="UP001569428">
    <property type="component" value="Unassembled WGS sequence"/>
</dbReference>